<dbReference type="EMBL" id="PDCK01000043">
    <property type="protein sequence ID" value="PRQ35104.1"/>
    <property type="molecule type" value="Genomic_DNA"/>
</dbReference>
<dbReference type="AlphaFoldDB" id="A0A2P6QLR1"/>
<keyword evidence="6" id="KW-0808">Transferase</keyword>
<name>A0A2P6QLR1_ROSCH</name>
<dbReference type="Proteomes" id="UP000238479">
    <property type="component" value="Chromosome 5"/>
</dbReference>
<gene>
    <name evidence="6" type="ORF">RchiOBHm_Chr5g0076381</name>
</gene>
<evidence type="ECO:0000313" key="6">
    <source>
        <dbReference type="EMBL" id="PRQ35104.1"/>
    </source>
</evidence>
<proteinExistence type="predicted"/>
<accession>A0A2P6QLR1</accession>
<sequence>MVLLHECAFWFICLHVITHLFLINFFLPATIAANAFGNETDRLALLKFKESIVADPHGFLNSWNGSVHFCNWHGITCGRRHQRVTALEPYHLTLPTSPFSGPSAFHTIASLARFQIKLIICSDCDISI</sequence>
<dbReference type="STRING" id="74649.A0A2P6QLR1"/>
<dbReference type="InterPro" id="IPR053211">
    <property type="entry name" value="DNA_repair-toleration"/>
</dbReference>
<keyword evidence="4" id="KW-1133">Transmembrane helix</keyword>
<keyword evidence="6" id="KW-0723">Serine/threonine-protein kinase</keyword>
<keyword evidence="4" id="KW-0472">Membrane</keyword>
<feature type="transmembrane region" description="Helical" evidence="4">
    <location>
        <begin position="7"/>
        <end position="27"/>
    </location>
</feature>
<evidence type="ECO:0000256" key="4">
    <source>
        <dbReference type="SAM" id="Phobius"/>
    </source>
</evidence>
<evidence type="ECO:0000256" key="1">
    <source>
        <dbReference type="ARBA" id="ARBA00022614"/>
    </source>
</evidence>
<evidence type="ECO:0000259" key="5">
    <source>
        <dbReference type="Pfam" id="PF08263"/>
    </source>
</evidence>
<dbReference type="InterPro" id="IPR013210">
    <property type="entry name" value="LRR_N_plant-typ"/>
</dbReference>
<dbReference type="GO" id="GO:0004674">
    <property type="term" value="F:protein serine/threonine kinase activity"/>
    <property type="evidence" value="ECO:0007669"/>
    <property type="project" value="UniProtKB-KW"/>
</dbReference>
<keyword evidence="6" id="KW-0418">Kinase</keyword>
<evidence type="ECO:0000256" key="3">
    <source>
        <dbReference type="ARBA" id="ARBA00022737"/>
    </source>
</evidence>
<keyword evidence="4" id="KW-0812">Transmembrane</keyword>
<organism evidence="6 7">
    <name type="scientific">Rosa chinensis</name>
    <name type="common">China rose</name>
    <dbReference type="NCBI Taxonomy" id="74649"/>
    <lineage>
        <taxon>Eukaryota</taxon>
        <taxon>Viridiplantae</taxon>
        <taxon>Streptophyta</taxon>
        <taxon>Embryophyta</taxon>
        <taxon>Tracheophyta</taxon>
        <taxon>Spermatophyta</taxon>
        <taxon>Magnoliopsida</taxon>
        <taxon>eudicotyledons</taxon>
        <taxon>Gunneridae</taxon>
        <taxon>Pentapetalae</taxon>
        <taxon>rosids</taxon>
        <taxon>fabids</taxon>
        <taxon>Rosales</taxon>
        <taxon>Rosaceae</taxon>
        <taxon>Rosoideae</taxon>
        <taxon>Rosoideae incertae sedis</taxon>
        <taxon>Rosa</taxon>
    </lineage>
</organism>
<dbReference type="Gramene" id="PRQ35104">
    <property type="protein sequence ID" value="PRQ35104"/>
    <property type="gene ID" value="RchiOBHm_Chr5g0076381"/>
</dbReference>
<dbReference type="EC" id="2.7.11.1" evidence="6"/>
<dbReference type="PANTHER" id="PTHR48060:SF21">
    <property type="entry name" value="L DOMAIN-LIKE PROTEIN"/>
    <property type="match status" value="1"/>
</dbReference>
<keyword evidence="7" id="KW-1185">Reference proteome</keyword>
<evidence type="ECO:0000256" key="2">
    <source>
        <dbReference type="ARBA" id="ARBA00022729"/>
    </source>
</evidence>
<dbReference type="PANTHER" id="PTHR48060">
    <property type="entry name" value="DNA DAMAGE-REPAIR/TOLERATION PROTEIN DRT100"/>
    <property type="match status" value="1"/>
</dbReference>
<dbReference type="Pfam" id="PF08263">
    <property type="entry name" value="LRRNT_2"/>
    <property type="match status" value="1"/>
</dbReference>
<protein>
    <submittedName>
        <fullName evidence="6">Putative non-specific serine/threonine protein kinase</fullName>
        <ecNumber evidence="6">2.7.11.1</ecNumber>
    </submittedName>
</protein>
<dbReference type="Gene3D" id="3.80.10.10">
    <property type="entry name" value="Ribonuclease Inhibitor"/>
    <property type="match status" value="1"/>
</dbReference>
<reference evidence="6 7" key="1">
    <citation type="journal article" date="2018" name="Nat. Genet.">
        <title>The Rosa genome provides new insights in the design of modern roses.</title>
        <authorList>
            <person name="Bendahmane M."/>
        </authorList>
    </citation>
    <scope>NUCLEOTIDE SEQUENCE [LARGE SCALE GENOMIC DNA]</scope>
    <source>
        <strain evidence="7">cv. Old Blush</strain>
    </source>
</reference>
<feature type="domain" description="Leucine-rich repeat-containing N-terminal plant-type" evidence="5">
    <location>
        <begin position="39"/>
        <end position="77"/>
    </location>
</feature>
<evidence type="ECO:0000313" key="7">
    <source>
        <dbReference type="Proteomes" id="UP000238479"/>
    </source>
</evidence>
<dbReference type="InterPro" id="IPR032675">
    <property type="entry name" value="LRR_dom_sf"/>
</dbReference>
<keyword evidence="1" id="KW-0433">Leucine-rich repeat</keyword>
<keyword evidence="2" id="KW-0732">Signal</keyword>
<comment type="caution">
    <text evidence="6">The sequence shown here is derived from an EMBL/GenBank/DDBJ whole genome shotgun (WGS) entry which is preliminary data.</text>
</comment>
<keyword evidence="3" id="KW-0677">Repeat</keyword>